<sequence length="378" mass="43778">MPLKCIRNDEDNQVIFSFDYIIEDWNLLKEKNKKIKHLNMHCCGANTILKTSKLGTQFFAHAKGGDCFVQKETAEHLHAKNIIACAIRKAGWIVDIEHAGQTAAGEKWIADVIAISEKAKIAFEVQWSRQDDIETLRRQERYRESGVRALWLMRQYAFPLEKATPAFRLCYEEAENNFSVLLPSIKSRVFLNARNKDDPIYWQQSISLQDFIFGALHGCLKFAPALGVSMPVDIHGSSAECWRCHKQTTLITGIYYQVGQVFPDHQEVEVSIYDFSEEDNTSPLLKELFPQDLRAQHQIGSIKPRYSKTQGEAYMSNGCFHCDALMGRFFDHDYCYDAEKLYTINSVLHDSLVQPEEWEDSQVNLWWFDRQKLEFLLK</sequence>
<evidence type="ECO:0000313" key="2">
    <source>
        <dbReference type="EMBL" id="MFC7422094.1"/>
    </source>
</evidence>
<evidence type="ECO:0000313" key="3">
    <source>
        <dbReference type="Proteomes" id="UP001596473"/>
    </source>
</evidence>
<evidence type="ECO:0000259" key="1">
    <source>
        <dbReference type="Pfam" id="PF06054"/>
    </source>
</evidence>
<feature type="domain" description="Competence protein CoiA nuclease-like" evidence="1">
    <location>
        <begin position="72"/>
        <end position="157"/>
    </location>
</feature>
<keyword evidence="3" id="KW-1185">Reference proteome</keyword>
<dbReference type="Proteomes" id="UP001596473">
    <property type="component" value="Unassembled WGS sequence"/>
</dbReference>
<protein>
    <recommendedName>
        <fullName evidence="1">Competence protein CoiA nuclease-like domain-containing protein</fullName>
    </recommendedName>
</protein>
<name>A0ABW2R460_9NEIS</name>
<proteinExistence type="predicted"/>
<reference evidence="3" key="1">
    <citation type="journal article" date="2019" name="Int. J. Syst. Evol. Microbiol.">
        <title>The Global Catalogue of Microorganisms (GCM) 10K type strain sequencing project: providing services to taxonomists for standard genome sequencing and annotation.</title>
        <authorList>
            <consortium name="The Broad Institute Genomics Platform"/>
            <consortium name="The Broad Institute Genome Sequencing Center for Infectious Disease"/>
            <person name="Wu L."/>
            <person name="Ma J."/>
        </authorList>
    </citation>
    <scope>NUCLEOTIDE SEQUENCE [LARGE SCALE GENOMIC DNA]</scope>
    <source>
        <strain evidence="3">CCUG 62945</strain>
    </source>
</reference>
<dbReference type="InterPro" id="IPR010330">
    <property type="entry name" value="CoiA_nuc"/>
</dbReference>
<dbReference type="EMBL" id="JBHTBQ010000044">
    <property type="protein sequence ID" value="MFC7422094.1"/>
    <property type="molecule type" value="Genomic_DNA"/>
</dbReference>
<dbReference type="Pfam" id="PF06054">
    <property type="entry name" value="CoiA_nuc"/>
    <property type="match status" value="1"/>
</dbReference>
<comment type="caution">
    <text evidence="2">The sequence shown here is derived from an EMBL/GenBank/DDBJ whole genome shotgun (WGS) entry which is preliminary data.</text>
</comment>
<dbReference type="RefSeq" id="WP_380189905.1">
    <property type="nucleotide sequence ID" value="NZ_JBHTBQ010000044.1"/>
</dbReference>
<accession>A0ABW2R460</accession>
<gene>
    <name evidence="2" type="ORF">ACFQNF_19730</name>
</gene>
<organism evidence="2 3">
    <name type="scientific">Iodobacter arcticus</name>
    <dbReference type="NCBI Taxonomy" id="590593"/>
    <lineage>
        <taxon>Bacteria</taxon>
        <taxon>Pseudomonadati</taxon>
        <taxon>Pseudomonadota</taxon>
        <taxon>Betaproteobacteria</taxon>
        <taxon>Neisseriales</taxon>
        <taxon>Chitinibacteraceae</taxon>
        <taxon>Iodobacter</taxon>
    </lineage>
</organism>